<keyword evidence="1" id="KW-0813">Transport</keyword>
<evidence type="ECO:0000256" key="4">
    <source>
        <dbReference type="ARBA" id="ARBA00022840"/>
    </source>
</evidence>
<protein>
    <submittedName>
        <fullName evidence="6">ABC transporter</fullName>
    </submittedName>
</protein>
<dbReference type="Pfam" id="PF00005">
    <property type="entry name" value="ABC_tran"/>
    <property type="match status" value="1"/>
</dbReference>
<keyword evidence="4" id="KW-0067">ATP-binding</keyword>
<dbReference type="InterPro" id="IPR003439">
    <property type="entry name" value="ABC_transporter-like_ATP-bd"/>
</dbReference>
<keyword evidence="2" id="KW-0472">Membrane</keyword>
<dbReference type="Proteomes" id="UP000243535">
    <property type="component" value="Unassembled WGS sequence"/>
</dbReference>
<name>A0A0K6GV03_9NEIS</name>
<dbReference type="PANTHER" id="PTHR42781">
    <property type="entry name" value="SPERMIDINE/PUTRESCINE IMPORT ATP-BINDING PROTEIN POTA"/>
    <property type="match status" value="1"/>
</dbReference>
<reference evidence="7" key="1">
    <citation type="submission" date="2015-08" db="EMBL/GenBank/DDBJ databases">
        <authorList>
            <person name="Varghese N."/>
        </authorList>
    </citation>
    <scope>NUCLEOTIDE SEQUENCE [LARGE SCALE GENOMIC DNA]</scope>
    <source>
        <strain evidence="7">DSM 17901</strain>
    </source>
</reference>
<dbReference type="SUPFAM" id="SSF52540">
    <property type="entry name" value="P-loop containing nucleoside triphosphate hydrolases"/>
    <property type="match status" value="1"/>
</dbReference>
<dbReference type="RefSeq" id="WP_055433671.1">
    <property type="nucleotide sequence ID" value="NZ_CYHA01000002.1"/>
</dbReference>
<dbReference type="AlphaFoldDB" id="A0A0K6GV03"/>
<gene>
    <name evidence="6" type="ORF">Ga0061063_1352</name>
</gene>
<dbReference type="STRING" id="375574.GCA_001418035_01144"/>
<dbReference type="PROSITE" id="PS00211">
    <property type="entry name" value="ABC_TRANSPORTER_1"/>
    <property type="match status" value="1"/>
</dbReference>
<proteinExistence type="predicted"/>
<dbReference type="PANTHER" id="PTHR42781:SF4">
    <property type="entry name" value="SPERMIDINE_PUTRESCINE IMPORT ATP-BINDING PROTEIN POTA"/>
    <property type="match status" value="1"/>
</dbReference>
<dbReference type="OrthoDB" id="5298774at2"/>
<evidence type="ECO:0000256" key="1">
    <source>
        <dbReference type="ARBA" id="ARBA00022448"/>
    </source>
</evidence>
<dbReference type="GO" id="GO:0005524">
    <property type="term" value="F:ATP binding"/>
    <property type="evidence" value="ECO:0007669"/>
    <property type="project" value="UniProtKB-KW"/>
</dbReference>
<dbReference type="InterPro" id="IPR017871">
    <property type="entry name" value="ABC_transporter-like_CS"/>
</dbReference>
<keyword evidence="2" id="KW-1003">Cell membrane</keyword>
<evidence type="ECO:0000256" key="2">
    <source>
        <dbReference type="ARBA" id="ARBA00022475"/>
    </source>
</evidence>
<dbReference type="EMBL" id="CYHA01000002">
    <property type="protein sequence ID" value="CUA82591.1"/>
    <property type="molecule type" value="Genomic_DNA"/>
</dbReference>
<evidence type="ECO:0000256" key="3">
    <source>
        <dbReference type="ARBA" id="ARBA00022741"/>
    </source>
</evidence>
<evidence type="ECO:0000313" key="7">
    <source>
        <dbReference type="Proteomes" id="UP000243535"/>
    </source>
</evidence>
<keyword evidence="3" id="KW-0547">Nucleotide-binding</keyword>
<accession>A0A0K6GV03</accession>
<evidence type="ECO:0000259" key="5">
    <source>
        <dbReference type="PROSITE" id="PS50893"/>
    </source>
</evidence>
<keyword evidence="7" id="KW-1185">Reference proteome</keyword>
<dbReference type="InterPro" id="IPR050093">
    <property type="entry name" value="ABC_SmlMolc_Importer"/>
</dbReference>
<feature type="domain" description="ABC transporter" evidence="5">
    <location>
        <begin position="1"/>
        <end position="228"/>
    </location>
</feature>
<dbReference type="Gene3D" id="3.40.50.300">
    <property type="entry name" value="P-loop containing nucleotide triphosphate hydrolases"/>
    <property type="match status" value="1"/>
</dbReference>
<dbReference type="SMART" id="SM00382">
    <property type="entry name" value="AAA"/>
    <property type="match status" value="1"/>
</dbReference>
<evidence type="ECO:0000313" key="6">
    <source>
        <dbReference type="EMBL" id="CUA82591.1"/>
    </source>
</evidence>
<dbReference type="PROSITE" id="PS50893">
    <property type="entry name" value="ABC_TRANSPORTER_2"/>
    <property type="match status" value="1"/>
</dbReference>
<dbReference type="InterPro" id="IPR027417">
    <property type="entry name" value="P-loop_NTPase"/>
</dbReference>
<organism evidence="6 7">
    <name type="scientific">Gulbenkiania indica</name>
    <dbReference type="NCBI Taxonomy" id="375574"/>
    <lineage>
        <taxon>Bacteria</taxon>
        <taxon>Pseudomonadati</taxon>
        <taxon>Pseudomonadota</taxon>
        <taxon>Betaproteobacteria</taxon>
        <taxon>Neisseriales</taxon>
        <taxon>Chromobacteriaceae</taxon>
        <taxon>Gulbenkiania</taxon>
    </lineage>
</organism>
<sequence>MIHWHLTKRLSPHFVLDHSANLAPGSFTALTGGSGAGKTTLLRLLAGLETADDGYLEVDGERWIDGRRQIPPQRRSVGMVFQDYALFPHLTVRGNIAYAVPGGERARVDALLELTALTALADRRPAQLSGGQKQRVALARALARRPRLLLLDEPLSALDPALRHQLQDELAALHRRYGLTTLLVSHDLPEVFRLADRVIRLEHGRETACGTPAQVFLDKQGGDGRCLISGQVLAHEESAGLTWLTVLAGGDIVRLPMASRLARAYPPGRPITLEAGALRPAEPFGQPLP</sequence>
<dbReference type="GO" id="GO:0016887">
    <property type="term" value="F:ATP hydrolysis activity"/>
    <property type="evidence" value="ECO:0007669"/>
    <property type="project" value="InterPro"/>
</dbReference>
<dbReference type="InterPro" id="IPR003593">
    <property type="entry name" value="AAA+_ATPase"/>
</dbReference>